<evidence type="ECO:0008006" key="2">
    <source>
        <dbReference type="Google" id="ProtNLM"/>
    </source>
</evidence>
<sequence length="139" mass="15122">MKKQSFFFIANIYFLILTTNVFAGATGKLTGYINDDQGNPLIGVNIYLEGTPIGTASDENGQYLIINIPAAPYTVVVSYVGYQTIKMTDVVINADHTTTLEFDMTVSAIEGEEIIVEAKRPVIVKDQTATTTTMESATI</sequence>
<dbReference type="SUPFAM" id="SSF49464">
    <property type="entry name" value="Carboxypeptidase regulatory domain-like"/>
    <property type="match status" value="1"/>
</dbReference>
<feature type="non-terminal residue" evidence="1">
    <location>
        <position position="139"/>
    </location>
</feature>
<gene>
    <name evidence="1" type="ORF">METZ01_LOCUS292216</name>
</gene>
<evidence type="ECO:0000313" key="1">
    <source>
        <dbReference type="EMBL" id="SVC39362.1"/>
    </source>
</evidence>
<reference evidence="1" key="1">
    <citation type="submission" date="2018-05" db="EMBL/GenBank/DDBJ databases">
        <authorList>
            <person name="Lanie J.A."/>
            <person name="Ng W.-L."/>
            <person name="Kazmierczak K.M."/>
            <person name="Andrzejewski T.M."/>
            <person name="Davidsen T.M."/>
            <person name="Wayne K.J."/>
            <person name="Tettelin H."/>
            <person name="Glass J.I."/>
            <person name="Rusch D."/>
            <person name="Podicherti R."/>
            <person name="Tsui H.-C.T."/>
            <person name="Winkler M.E."/>
        </authorList>
    </citation>
    <scope>NUCLEOTIDE SEQUENCE</scope>
</reference>
<dbReference type="InterPro" id="IPR008969">
    <property type="entry name" value="CarboxyPept-like_regulatory"/>
</dbReference>
<organism evidence="1">
    <name type="scientific">marine metagenome</name>
    <dbReference type="NCBI Taxonomy" id="408172"/>
    <lineage>
        <taxon>unclassified sequences</taxon>
        <taxon>metagenomes</taxon>
        <taxon>ecological metagenomes</taxon>
    </lineage>
</organism>
<accession>A0A382LWF5</accession>
<dbReference type="EMBL" id="UINC01088811">
    <property type="protein sequence ID" value="SVC39362.1"/>
    <property type="molecule type" value="Genomic_DNA"/>
</dbReference>
<feature type="non-terminal residue" evidence="1">
    <location>
        <position position="1"/>
    </location>
</feature>
<dbReference type="Gene3D" id="2.60.40.1120">
    <property type="entry name" value="Carboxypeptidase-like, regulatory domain"/>
    <property type="match status" value="1"/>
</dbReference>
<dbReference type="AlphaFoldDB" id="A0A382LWF5"/>
<protein>
    <recommendedName>
        <fullName evidence="2">TonB-dependent receptor plug domain-containing protein</fullName>
    </recommendedName>
</protein>
<name>A0A382LWF5_9ZZZZ</name>
<dbReference type="Pfam" id="PF13715">
    <property type="entry name" value="CarbopepD_reg_2"/>
    <property type="match status" value="1"/>
</dbReference>
<proteinExistence type="predicted"/>